<protein>
    <submittedName>
        <fullName evidence="1">Uncharacterized protein</fullName>
    </submittedName>
</protein>
<dbReference type="Proteomes" id="UP001283361">
    <property type="component" value="Unassembled WGS sequence"/>
</dbReference>
<gene>
    <name evidence="1" type="ORF">RRG08_040865</name>
</gene>
<reference evidence="1" key="1">
    <citation type="journal article" date="2023" name="G3 (Bethesda)">
        <title>A reference genome for the long-term kleptoplast-retaining sea slug Elysia crispata morphotype clarki.</title>
        <authorList>
            <person name="Eastman K.E."/>
            <person name="Pendleton A.L."/>
            <person name="Shaikh M.A."/>
            <person name="Suttiyut T."/>
            <person name="Ogas R."/>
            <person name="Tomko P."/>
            <person name="Gavelis G."/>
            <person name="Widhalm J.R."/>
            <person name="Wisecaver J.H."/>
        </authorList>
    </citation>
    <scope>NUCLEOTIDE SEQUENCE</scope>
    <source>
        <strain evidence="1">ECLA1</strain>
    </source>
</reference>
<sequence>MVSGPRKNSFTTHSLRTLALDHLKPIQVERSLNLIRCGSHDDGLQVQPLYALWLYAQMIQGSHPEQHRPQSLHSLVTNFD</sequence>
<dbReference type="AlphaFoldDB" id="A0AAE1AZ47"/>
<keyword evidence="2" id="KW-1185">Reference proteome</keyword>
<organism evidence="1 2">
    <name type="scientific">Elysia crispata</name>
    <name type="common">lettuce slug</name>
    <dbReference type="NCBI Taxonomy" id="231223"/>
    <lineage>
        <taxon>Eukaryota</taxon>
        <taxon>Metazoa</taxon>
        <taxon>Spiralia</taxon>
        <taxon>Lophotrochozoa</taxon>
        <taxon>Mollusca</taxon>
        <taxon>Gastropoda</taxon>
        <taxon>Heterobranchia</taxon>
        <taxon>Euthyneura</taxon>
        <taxon>Panpulmonata</taxon>
        <taxon>Sacoglossa</taxon>
        <taxon>Placobranchoidea</taxon>
        <taxon>Plakobranchidae</taxon>
        <taxon>Elysia</taxon>
    </lineage>
</organism>
<evidence type="ECO:0000313" key="1">
    <source>
        <dbReference type="EMBL" id="KAK3796805.1"/>
    </source>
</evidence>
<dbReference type="EMBL" id="JAWDGP010000840">
    <property type="protein sequence ID" value="KAK3796805.1"/>
    <property type="molecule type" value="Genomic_DNA"/>
</dbReference>
<evidence type="ECO:0000313" key="2">
    <source>
        <dbReference type="Proteomes" id="UP001283361"/>
    </source>
</evidence>
<accession>A0AAE1AZ47</accession>
<name>A0AAE1AZ47_9GAST</name>
<comment type="caution">
    <text evidence="1">The sequence shown here is derived from an EMBL/GenBank/DDBJ whole genome shotgun (WGS) entry which is preliminary data.</text>
</comment>
<proteinExistence type="predicted"/>